<accession>A0A2P2Q0G0</accession>
<organism evidence="1">
    <name type="scientific">Rhizophora mucronata</name>
    <name type="common">Asiatic mangrove</name>
    <dbReference type="NCBI Taxonomy" id="61149"/>
    <lineage>
        <taxon>Eukaryota</taxon>
        <taxon>Viridiplantae</taxon>
        <taxon>Streptophyta</taxon>
        <taxon>Embryophyta</taxon>
        <taxon>Tracheophyta</taxon>
        <taxon>Spermatophyta</taxon>
        <taxon>Magnoliopsida</taxon>
        <taxon>eudicotyledons</taxon>
        <taxon>Gunneridae</taxon>
        <taxon>Pentapetalae</taxon>
        <taxon>rosids</taxon>
        <taxon>fabids</taxon>
        <taxon>Malpighiales</taxon>
        <taxon>Rhizophoraceae</taxon>
        <taxon>Rhizophora</taxon>
    </lineage>
</organism>
<dbReference type="EMBL" id="GGEC01080002">
    <property type="protein sequence ID" value="MBX60486.1"/>
    <property type="molecule type" value="Transcribed_RNA"/>
</dbReference>
<dbReference type="AlphaFoldDB" id="A0A2P2Q0G0"/>
<reference evidence="1" key="1">
    <citation type="submission" date="2018-02" db="EMBL/GenBank/DDBJ databases">
        <title>Rhizophora mucronata_Transcriptome.</title>
        <authorList>
            <person name="Meera S.P."/>
            <person name="Sreeshan A."/>
            <person name="Augustine A."/>
        </authorList>
    </citation>
    <scope>NUCLEOTIDE SEQUENCE</scope>
    <source>
        <tissue evidence="1">Leaf</tissue>
    </source>
</reference>
<evidence type="ECO:0000313" key="1">
    <source>
        <dbReference type="EMBL" id="MBX60486.1"/>
    </source>
</evidence>
<name>A0A2P2Q0G0_RHIMU</name>
<sequence length="42" mass="5007">MVAPTFNHTAQLRRHQQILIWVQSLQVMELSFIQRMVSNLKI</sequence>
<proteinExistence type="predicted"/>
<protein>
    <submittedName>
        <fullName evidence="1">Uncharacterized protein</fullName>
    </submittedName>
</protein>